<dbReference type="InterPro" id="IPR054518">
    <property type="entry name" value="ABHD16_N"/>
</dbReference>
<feature type="domain" description="Phosphatidylserine Lipase ABHD16 N-terminal" evidence="3">
    <location>
        <begin position="7"/>
        <end position="133"/>
    </location>
</feature>
<dbReference type="InterPro" id="IPR000073">
    <property type="entry name" value="AB_hydrolase_1"/>
</dbReference>
<dbReference type="GO" id="GO:0006660">
    <property type="term" value="P:phosphatidylserine catabolic process"/>
    <property type="evidence" value="ECO:0007669"/>
    <property type="project" value="TreeGrafter"/>
</dbReference>
<gene>
    <name evidence="5" type="primary">LOC107220451</name>
</gene>
<keyword evidence="1" id="KW-1133">Transmembrane helix</keyword>
<dbReference type="KEGG" id="nlo:107220451"/>
<dbReference type="FunCoup" id="A0A6J0BJY3">
    <property type="interactions" value="890"/>
</dbReference>
<dbReference type="Gene3D" id="3.40.50.1820">
    <property type="entry name" value="alpha/beta hydrolase"/>
    <property type="match status" value="1"/>
</dbReference>
<name>A0A6J0BJY3_NEOLC</name>
<dbReference type="AlphaFoldDB" id="A0A6J0BJY3"/>
<dbReference type="Proteomes" id="UP000829291">
    <property type="component" value="Chromosome 2"/>
</dbReference>
<dbReference type="RefSeq" id="XP_015514542.1">
    <property type="nucleotide sequence ID" value="XM_015659056.2"/>
</dbReference>
<evidence type="ECO:0000313" key="5">
    <source>
        <dbReference type="RefSeq" id="XP_015514542.1"/>
    </source>
</evidence>
<dbReference type="SUPFAM" id="SSF53474">
    <property type="entry name" value="alpha/beta-Hydrolases"/>
    <property type="match status" value="1"/>
</dbReference>
<reference evidence="5" key="1">
    <citation type="submission" date="2025-08" db="UniProtKB">
        <authorList>
            <consortium name="RefSeq"/>
        </authorList>
    </citation>
    <scope>IDENTIFICATION</scope>
    <source>
        <tissue evidence="5">Thorax and Abdomen</tissue>
    </source>
</reference>
<dbReference type="InterPro" id="IPR029058">
    <property type="entry name" value="AB_hydrolase_fold"/>
</dbReference>
<dbReference type="GO" id="GO:0004620">
    <property type="term" value="F:phospholipase activity"/>
    <property type="evidence" value="ECO:0007669"/>
    <property type="project" value="TreeGrafter"/>
</dbReference>
<sequence>MSIIRILFKCLLSPRLYKIYDTGPIDKLYEPRNLERWGDQILTSFTLMWSFSLYAIPFVATFMYRRSYPLADQICSLTKVAAGAGVILFASLVARGYSRATNPVYIKFVQTLNKAKARYDSESKRQLLQYDFEFWAWPVDFDFPKEIRDRDLKKALHRMDRNESARRQGELLMALPCRLVSYVVAHTFAVKLMYPGCISILNYAMASTLLQGRVDLIKRGGTRSKLATVDGNYIDTMFVDQRNKSTHGNTLVVACEGNCGFYEIGILGTPLSKGYSVLGWNHPGFGGSTGLPYPSQEQNGIDCVMGFAIHRLGFLESQIILYGWSIGGYTATWAAMHYPSVSSVVLDATFDDVLPLAISRMPRPLERLVRTTVREHLNLNIAEQLVRYHGPVLLIRRTEDEMVCAVTESSENNSGTDNVDENNVTWNRGNHLLAKLLARRYPHVLQSTPEISLLRKFLSVASPHARRSILEQAGVNDEECIAMIKNYLTARGNVVTYPSDLGESCELSDRLKLTLFLATKYMKDQHSQHCTPLVKELFHPGWDPATLTKST</sequence>
<feature type="transmembrane region" description="Helical" evidence="1">
    <location>
        <begin position="41"/>
        <end position="64"/>
    </location>
</feature>
<organism evidence="5">
    <name type="scientific">Neodiprion lecontei</name>
    <name type="common">Redheaded pine sawfly</name>
    <dbReference type="NCBI Taxonomy" id="441921"/>
    <lineage>
        <taxon>Eukaryota</taxon>
        <taxon>Metazoa</taxon>
        <taxon>Ecdysozoa</taxon>
        <taxon>Arthropoda</taxon>
        <taxon>Hexapoda</taxon>
        <taxon>Insecta</taxon>
        <taxon>Pterygota</taxon>
        <taxon>Neoptera</taxon>
        <taxon>Endopterygota</taxon>
        <taxon>Hymenoptera</taxon>
        <taxon>Tenthredinoidea</taxon>
        <taxon>Diprionidae</taxon>
        <taxon>Diprioninae</taxon>
        <taxon>Neodiprion</taxon>
    </lineage>
</organism>
<keyword evidence="1" id="KW-0472">Membrane</keyword>
<evidence type="ECO:0000313" key="4">
    <source>
        <dbReference type="Proteomes" id="UP000829291"/>
    </source>
</evidence>
<evidence type="ECO:0000259" key="2">
    <source>
        <dbReference type="Pfam" id="PF00561"/>
    </source>
</evidence>
<dbReference type="GO" id="GO:0047372">
    <property type="term" value="F:monoacylglycerol lipase activity"/>
    <property type="evidence" value="ECO:0007669"/>
    <property type="project" value="TreeGrafter"/>
</dbReference>
<dbReference type="InParanoid" id="A0A6J0BJY3"/>
<protein>
    <submittedName>
        <fullName evidence="5">Phosphatidylserine lipase ABHD16A</fullName>
    </submittedName>
</protein>
<dbReference type="PANTHER" id="PTHR12277">
    <property type="entry name" value="ALPHA/BETA HYDROLASE DOMAIN-CONTAINING PROTEIN"/>
    <property type="match status" value="1"/>
</dbReference>
<evidence type="ECO:0000259" key="3">
    <source>
        <dbReference type="Pfam" id="PF22990"/>
    </source>
</evidence>
<dbReference type="PANTHER" id="PTHR12277:SF72">
    <property type="entry name" value="BAT5L PROTEIN"/>
    <property type="match status" value="1"/>
</dbReference>
<accession>A0A6J0BJY3</accession>
<dbReference type="Pfam" id="PF00561">
    <property type="entry name" value="Abhydrolase_1"/>
    <property type="match status" value="1"/>
</dbReference>
<feature type="domain" description="AB hydrolase-1" evidence="2">
    <location>
        <begin position="251"/>
        <end position="398"/>
    </location>
</feature>
<dbReference type="GO" id="GO:0012505">
    <property type="term" value="C:endomembrane system"/>
    <property type="evidence" value="ECO:0007669"/>
    <property type="project" value="TreeGrafter"/>
</dbReference>
<dbReference type="GO" id="GO:0052651">
    <property type="term" value="P:monoacylglycerol catabolic process"/>
    <property type="evidence" value="ECO:0007669"/>
    <property type="project" value="TreeGrafter"/>
</dbReference>
<dbReference type="OrthoDB" id="6412627at2759"/>
<keyword evidence="1" id="KW-0812">Transmembrane</keyword>
<dbReference type="Pfam" id="PF22990">
    <property type="entry name" value="ABHD16_N"/>
    <property type="match status" value="1"/>
</dbReference>
<dbReference type="GeneID" id="107220451"/>
<keyword evidence="4" id="KW-1185">Reference proteome</keyword>
<evidence type="ECO:0000256" key="1">
    <source>
        <dbReference type="SAM" id="Phobius"/>
    </source>
</evidence>
<proteinExistence type="predicted"/>